<evidence type="ECO:0000313" key="3">
    <source>
        <dbReference type="Proteomes" id="UP000246352"/>
    </source>
</evidence>
<keyword evidence="3" id="KW-1185">Reference proteome</keyword>
<comment type="caution">
    <text evidence="2">The sequence shown here is derived from an EMBL/GenBank/DDBJ whole genome shotgun (WGS) entry which is preliminary data.</text>
</comment>
<accession>A0A317PSD1</accession>
<sequence length="114" mass="13123">MIKRRSLEVVPDAVDHGTGEDGGPQDVDPRDGRSIGVDEGLGERDPQMGQELDCRCVGRRKKSEKSRRFPYHRVRLTCGTRFPEINAEMREEFHVRGIIDADASRRNRQEYNRV</sequence>
<protein>
    <submittedName>
        <fullName evidence="2">Uncharacterized protein</fullName>
    </submittedName>
</protein>
<evidence type="ECO:0000256" key="1">
    <source>
        <dbReference type="SAM" id="MobiDB-lite"/>
    </source>
</evidence>
<name>A0A317PSD1_9HYPH</name>
<reference evidence="2 3" key="1">
    <citation type="submission" date="2018-05" db="EMBL/GenBank/DDBJ databases">
        <title>Genomic Encyclopedia of Type Strains, Phase IV (KMG-IV): sequencing the most valuable type-strain genomes for metagenomic binning, comparative biology and taxonomic classification.</title>
        <authorList>
            <person name="Goeker M."/>
        </authorList>
    </citation>
    <scope>NUCLEOTIDE SEQUENCE [LARGE SCALE GENOMIC DNA]</scope>
    <source>
        <strain evidence="2 3">DSM 16791</strain>
    </source>
</reference>
<dbReference type="Proteomes" id="UP000246352">
    <property type="component" value="Unassembled WGS sequence"/>
</dbReference>
<feature type="region of interest" description="Disordered" evidence="1">
    <location>
        <begin position="1"/>
        <end position="49"/>
    </location>
</feature>
<organism evidence="2 3">
    <name type="scientific">Hoeflea marina</name>
    <dbReference type="NCBI Taxonomy" id="274592"/>
    <lineage>
        <taxon>Bacteria</taxon>
        <taxon>Pseudomonadati</taxon>
        <taxon>Pseudomonadota</taxon>
        <taxon>Alphaproteobacteria</taxon>
        <taxon>Hyphomicrobiales</taxon>
        <taxon>Rhizobiaceae</taxon>
        <taxon>Hoeflea</taxon>
    </lineage>
</organism>
<gene>
    <name evidence="2" type="ORF">DFR52_101759</name>
</gene>
<evidence type="ECO:0000313" key="2">
    <source>
        <dbReference type="EMBL" id="PWW04069.1"/>
    </source>
</evidence>
<proteinExistence type="predicted"/>
<dbReference type="EMBL" id="QGTR01000001">
    <property type="protein sequence ID" value="PWW04069.1"/>
    <property type="molecule type" value="Genomic_DNA"/>
</dbReference>
<dbReference type="AlphaFoldDB" id="A0A317PSD1"/>
<dbReference type="RefSeq" id="WP_110030548.1">
    <property type="nucleotide sequence ID" value="NZ_QGTR01000001.1"/>
</dbReference>